<dbReference type="InterPro" id="IPR043502">
    <property type="entry name" value="DNA/RNA_pol_sf"/>
</dbReference>
<dbReference type="InterPro" id="IPR018247">
    <property type="entry name" value="EF_Hand_1_Ca_BS"/>
</dbReference>
<dbReference type="InterPro" id="IPR000477">
    <property type="entry name" value="RT_dom"/>
</dbReference>
<dbReference type="CDD" id="cd01650">
    <property type="entry name" value="RT_nLTR_like"/>
    <property type="match status" value="1"/>
</dbReference>
<dbReference type="CDD" id="cd00051">
    <property type="entry name" value="EFh"/>
    <property type="match status" value="2"/>
</dbReference>
<dbReference type="EMBL" id="JACBKZ010000001">
    <property type="protein sequence ID" value="KAF5961169.1"/>
    <property type="molecule type" value="Genomic_DNA"/>
</dbReference>
<dbReference type="SUPFAM" id="SSF48452">
    <property type="entry name" value="TPR-like"/>
    <property type="match status" value="1"/>
</dbReference>
<dbReference type="PANTHER" id="PTHR47926">
    <property type="entry name" value="PENTATRICOPEPTIDE REPEAT-CONTAINING PROTEIN"/>
    <property type="match status" value="1"/>
</dbReference>
<feature type="repeat" description="PPR" evidence="3">
    <location>
        <begin position="1096"/>
        <end position="1130"/>
    </location>
</feature>
<dbReference type="NCBIfam" id="TIGR00756">
    <property type="entry name" value="PPR"/>
    <property type="match status" value="7"/>
</dbReference>
<feature type="domain" description="EF-hand" evidence="4">
    <location>
        <begin position="221"/>
        <end position="256"/>
    </location>
</feature>
<dbReference type="PROSITE" id="PS50222">
    <property type="entry name" value="EF_HAND_2"/>
    <property type="match status" value="3"/>
</dbReference>
<dbReference type="Pfam" id="PF13041">
    <property type="entry name" value="PPR_2"/>
    <property type="match status" value="3"/>
</dbReference>
<accession>A0A7J7I8C0</accession>
<feature type="repeat" description="PPR" evidence="3">
    <location>
        <begin position="1061"/>
        <end position="1095"/>
    </location>
</feature>
<dbReference type="Gene3D" id="1.25.40.10">
    <property type="entry name" value="Tetratricopeptide repeat domain"/>
    <property type="match status" value="8"/>
</dbReference>
<feature type="repeat" description="PPR" evidence="3">
    <location>
        <begin position="862"/>
        <end position="896"/>
    </location>
</feature>
<keyword evidence="6" id="KW-1185">Reference proteome</keyword>
<organism evidence="5 6">
    <name type="scientific">Camellia sinensis</name>
    <name type="common">Tea plant</name>
    <name type="synonym">Thea sinensis</name>
    <dbReference type="NCBI Taxonomy" id="4442"/>
    <lineage>
        <taxon>Eukaryota</taxon>
        <taxon>Viridiplantae</taxon>
        <taxon>Streptophyta</taxon>
        <taxon>Embryophyta</taxon>
        <taxon>Tracheophyta</taxon>
        <taxon>Spermatophyta</taxon>
        <taxon>Magnoliopsida</taxon>
        <taxon>eudicotyledons</taxon>
        <taxon>Gunneridae</taxon>
        <taxon>Pentapetalae</taxon>
        <taxon>asterids</taxon>
        <taxon>Ericales</taxon>
        <taxon>Theaceae</taxon>
        <taxon>Camellia</taxon>
    </lineage>
</organism>
<feature type="repeat" description="PPR" evidence="3">
    <location>
        <begin position="559"/>
        <end position="593"/>
    </location>
</feature>
<dbReference type="InterPro" id="IPR002048">
    <property type="entry name" value="EF_hand_dom"/>
</dbReference>
<dbReference type="Pfam" id="PF20431">
    <property type="entry name" value="E_motif"/>
    <property type="match status" value="1"/>
</dbReference>
<dbReference type="FunFam" id="1.25.40.10:FF:000073">
    <property type="entry name" value="Pentatricopeptide repeat-containing protein chloroplastic"/>
    <property type="match status" value="1"/>
</dbReference>
<dbReference type="Pfam" id="PF01535">
    <property type="entry name" value="PPR"/>
    <property type="match status" value="6"/>
</dbReference>
<keyword evidence="1" id="KW-0677">Repeat</keyword>
<dbReference type="SMART" id="SM00054">
    <property type="entry name" value="EFh"/>
    <property type="match status" value="3"/>
</dbReference>
<gene>
    <name evidence="5" type="ORF">HYC85_002378</name>
</gene>
<feature type="repeat" description="PPR" evidence="3">
    <location>
        <begin position="660"/>
        <end position="694"/>
    </location>
</feature>
<dbReference type="PANTHER" id="PTHR47926:SF544">
    <property type="entry name" value="PENTACOTRIPEPTIDE-REPEAT REGION OF PRORP DOMAIN-CONTAINING PROTEIN"/>
    <property type="match status" value="1"/>
</dbReference>
<feature type="repeat" description="PPR" evidence="3">
    <location>
        <begin position="761"/>
        <end position="795"/>
    </location>
</feature>
<evidence type="ECO:0000256" key="2">
    <source>
        <dbReference type="ARBA" id="ARBA00022837"/>
    </source>
</evidence>
<proteinExistence type="predicted"/>
<dbReference type="SUPFAM" id="SSF56672">
    <property type="entry name" value="DNA/RNA polymerases"/>
    <property type="match status" value="1"/>
</dbReference>
<dbReference type="Proteomes" id="UP000593564">
    <property type="component" value="Unassembled WGS sequence"/>
</dbReference>
<dbReference type="FunFam" id="1.25.40.10:FF:000682">
    <property type="entry name" value="Pentatricopeptide repeat-containing protein At3g16610"/>
    <property type="match status" value="1"/>
</dbReference>
<evidence type="ECO:0000256" key="3">
    <source>
        <dbReference type="PROSITE-ProRule" id="PRU00708"/>
    </source>
</evidence>
<dbReference type="InterPro" id="IPR011990">
    <property type="entry name" value="TPR-like_helical_dom_sf"/>
</dbReference>
<feature type="repeat" description="PPR" evidence="3">
    <location>
        <begin position="458"/>
        <end position="492"/>
    </location>
</feature>
<feature type="domain" description="EF-hand" evidence="4">
    <location>
        <begin position="257"/>
        <end position="292"/>
    </location>
</feature>
<reference evidence="6" key="1">
    <citation type="journal article" date="2020" name="Nat. Commun.">
        <title>Genome assembly of wild tea tree DASZ reveals pedigree and selection history of tea varieties.</title>
        <authorList>
            <person name="Zhang W."/>
            <person name="Zhang Y."/>
            <person name="Qiu H."/>
            <person name="Guo Y."/>
            <person name="Wan H."/>
            <person name="Zhang X."/>
            <person name="Scossa F."/>
            <person name="Alseekh S."/>
            <person name="Zhang Q."/>
            <person name="Wang P."/>
            <person name="Xu L."/>
            <person name="Schmidt M.H."/>
            <person name="Jia X."/>
            <person name="Li D."/>
            <person name="Zhu A."/>
            <person name="Guo F."/>
            <person name="Chen W."/>
            <person name="Ni D."/>
            <person name="Usadel B."/>
            <person name="Fernie A.R."/>
            <person name="Wen W."/>
        </authorList>
    </citation>
    <scope>NUCLEOTIDE SEQUENCE [LARGE SCALE GENOMIC DNA]</scope>
    <source>
        <strain evidence="6">cv. G240</strain>
    </source>
</reference>
<protein>
    <recommendedName>
        <fullName evidence="4">EF-hand domain-containing protein</fullName>
    </recommendedName>
</protein>
<comment type="caution">
    <text evidence="5">The sequence shown here is derived from an EMBL/GenBank/DDBJ whole genome shotgun (WGS) entry which is preliminary data.</text>
</comment>
<dbReference type="Pfam" id="PF00078">
    <property type="entry name" value="RVT_1"/>
    <property type="match status" value="1"/>
</dbReference>
<dbReference type="FunFam" id="1.25.40.10:FF:000090">
    <property type="entry name" value="Pentatricopeptide repeat-containing protein, chloroplastic"/>
    <property type="match status" value="1"/>
</dbReference>
<feature type="domain" description="EF-hand" evidence="4">
    <location>
        <begin position="294"/>
        <end position="329"/>
    </location>
</feature>
<dbReference type="Pfam" id="PF13499">
    <property type="entry name" value="EF-hand_7"/>
    <property type="match status" value="2"/>
</dbReference>
<dbReference type="PROSITE" id="PS00018">
    <property type="entry name" value="EF_HAND_1"/>
    <property type="match status" value="3"/>
</dbReference>
<evidence type="ECO:0000313" key="5">
    <source>
        <dbReference type="EMBL" id="KAF5961169.1"/>
    </source>
</evidence>
<dbReference type="InterPro" id="IPR046960">
    <property type="entry name" value="PPR_At4g14850-like_plant"/>
</dbReference>
<evidence type="ECO:0000259" key="4">
    <source>
        <dbReference type="PROSITE" id="PS50222"/>
    </source>
</evidence>
<dbReference type="InterPro" id="IPR002885">
    <property type="entry name" value="PPR_rpt"/>
</dbReference>
<reference evidence="5 6" key="2">
    <citation type="submission" date="2020-07" db="EMBL/GenBank/DDBJ databases">
        <title>Genome assembly of wild tea tree DASZ reveals pedigree and selection history of tea varieties.</title>
        <authorList>
            <person name="Zhang W."/>
        </authorList>
    </citation>
    <scope>NUCLEOTIDE SEQUENCE [LARGE SCALE GENOMIC DNA]</scope>
    <source>
        <strain evidence="6">cv. G240</strain>
        <tissue evidence="5">Leaf</tissue>
    </source>
</reference>
<sequence length="1241" mass="138935">MERRLRDITEVSENQFGFMPGRSTMEAVYLLRRVIEKYKEKKRDIHMVFIDLEKAYDRVPRDIIWWALEKKEVTKGYIDVIRDMYEGVDDVPWCMLFADDIVLVDETREGVNTKLEIWRKALESKGFRISRTKTEYMECKFSNSNNESRGEVKIENQELPKSEHFRYLGSIITTAGEIDADVAHRIKAGWFKWRSASGASLYRVASRKEKPRGRHHGLTQQKRQEIKEAFELFDTDGSGTIDAKELNVAMRALGFEMTGEQIDQMIADVDKDGSGAIDFDEFVHMMTAKIGERDSKEELTKAFHVIDQDKNGKISASDIQQIAKELGENFSDKEIQEMIEEADRDLLSAFAVIEKPSVFLQNSTVRSLCNVGLFEDALSVYQKCRISGCPSDNFTFPFVIKACSALGALQIGKGLHCSVLRNGFGDNLVVQTALVDLYAKCDQMGSARRLLDKISQPDLVPWNALISGYSLNGLNEEVFHVFQEICAMGFKPNVSTLASTIPVCTRLGYLHMGKSLHGFAVKLGYFLDEYLIAALISMYAGGGDFDVGRKLFDCLLEKNVTIWNAMISAYTQNQKPNEAFALFKQMLQANVQPNMITLLSIIPSCECFGCILYGESLHTCAVKHGLVDQLPVMTAILSIYAKLGDMGSAEFLFNQMPVQNLLSWNSLVSAYVHNRNWVVSLDAFREMQLAGFNPDAVSIVCVLSACSELEAILPGKSAHAYSLKNGFDFNLNVSNTLLAFYSNCYQLFSSFKLFRKMGVRNAISWNTLISGCVHNGEARNAVALLDQMQREGMDFDLVTLVSVLPCYCGPENLVQGMGIHGRAIKMGFASDVSLANALISMYFNCGEFHGGELLFDSMLNKSMVSWNALITGYRYNNLHDDVMLLFCQMIKEDEKPNDVTLLNILPVCYTPLQGKSIHAYAARTGIAMVASLLTSLIFMYARFGNMNYCLLLFEMGEKRNISLWNAIVSAHVQTKNAKKAIAFFSQLLHTEMEPDYMTVLSLISACVQINNPNLTNCVMSYVIHKGFNKDVAVVNALIDLYAKCGNISIARKLFDGLLEKDVVSWSVMINGHGLHGDGEAALALVSQMELKGMKPDDITYVSILSACSHAGFVEQGRMFFNSMIENGIVPRMEHYACMVDLFGRTGHLNEAYDMVTKLPHKPSLSLLESLLGACIIHGNLQIGEEIGRLLLEMDPENPGSYVMLYNVYAAAGRWTDANKVRSDMEERQLRKVPGCSLVEGW</sequence>
<dbReference type="PROSITE" id="PS51375">
    <property type="entry name" value="PPR"/>
    <property type="match status" value="8"/>
</dbReference>
<dbReference type="Gene3D" id="1.10.238.10">
    <property type="entry name" value="EF-hand"/>
    <property type="match status" value="2"/>
</dbReference>
<dbReference type="InterPro" id="IPR046848">
    <property type="entry name" value="E_motif"/>
</dbReference>
<evidence type="ECO:0000256" key="1">
    <source>
        <dbReference type="ARBA" id="ARBA00022737"/>
    </source>
</evidence>
<dbReference type="GO" id="GO:0009451">
    <property type="term" value="P:RNA modification"/>
    <property type="evidence" value="ECO:0007669"/>
    <property type="project" value="InterPro"/>
</dbReference>
<dbReference type="AlphaFoldDB" id="A0A7J7I8C0"/>
<keyword evidence="2" id="KW-0106">Calcium</keyword>
<dbReference type="SUPFAM" id="SSF47473">
    <property type="entry name" value="EF-hand"/>
    <property type="match status" value="1"/>
</dbReference>
<dbReference type="InterPro" id="IPR011992">
    <property type="entry name" value="EF-hand-dom_pair"/>
</dbReference>
<dbReference type="FunFam" id="1.10.238.10:FF:000256">
    <property type="entry name" value="probable calcium-binding protein CML20"/>
    <property type="match status" value="1"/>
</dbReference>
<name>A0A7J7I8C0_CAMSI</name>
<feature type="repeat" description="PPR" evidence="3">
    <location>
        <begin position="960"/>
        <end position="994"/>
    </location>
</feature>
<dbReference type="GO" id="GO:0003729">
    <property type="term" value="F:mRNA binding"/>
    <property type="evidence" value="ECO:0007669"/>
    <property type="project" value="UniProtKB-ARBA"/>
</dbReference>
<dbReference type="GO" id="GO:0005509">
    <property type="term" value="F:calcium ion binding"/>
    <property type="evidence" value="ECO:0007669"/>
    <property type="project" value="InterPro"/>
</dbReference>
<evidence type="ECO:0000313" key="6">
    <source>
        <dbReference type="Proteomes" id="UP000593564"/>
    </source>
</evidence>